<organism evidence="10 11">
    <name type="scientific">Seminavis robusta</name>
    <dbReference type="NCBI Taxonomy" id="568900"/>
    <lineage>
        <taxon>Eukaryota</taxon>
        <taxon>Sar</taxon>
        <taxon>Stramenopiles</taxon>
        <taxon>Ochrophyta</taxon>
        <taxon>Bacillariophyta</taxon>
        <taxon>Bacillariophyceae</taxon>
        <taxon>Bacillariophycidae</taxon>
        <taxon>Naviculales</taxon>
        <taxon>Naviculaceae</taxon>
        <taxon>Seminavis</taxon>
    </lineage>
</organism>
<evidence type="ECO:0000313" key="10">
    <source>
        <dbReference type="EMBL" id="CAB9505829.1"/>
    </source>
</evidence>
<name>A0A9N8DRX2_9STRA</name>
<keyword evidence="5 7" id="KW-1133">Transmembrane helix</keyword>
<dbReference type="Pfam" id="PF04511">
    <property type="entry name" value="DER1"/>
    <property type="match status" value="1"/>
</dbReference>
<evidence type="ECO:0000256" key="1">
    <source>
        <dbReference type="ARBA" id="ARBA00004477"/>
    </source>
</evidence>
<evidence type="ECO:0000256" key="6">
    <source>
        <dbReference type="ARBA" id="ARBA00023136"/>
    </source>
</evidence>
<dbReference type="InterPro" id="IPR007599">
    <property type="entry name" value="DER1"/>
</dbReference>
<comment type="similarity">
    <text evidence="2 7">Belongs to the derlin family.</text>
</comment>
<dbReference type="GO" id="GO:0005789">
    <property type="term" value="C:endoplasmic reticulum membrane"/>
    <property type="evidence" value="ECO:0007669"/>
    <property type="project" value="UniProtKB-SubCell"/>
</dbReference>
<dbReference type="EMBL" id="CAICTM010000244">
    <property type="protein sequence ID" value="CAB9505829.1"/>
    <property type="molecule type" value="Genomic_DNA"/>
</dbReference>
<feature type="signal peptide" evidence="9">
    <location>
        <begin position="1"/>
        <end position="23"/>
    </location>
</feature>
<dbReference type="SUPFAM" id="SSF144091">
    <property type="entry name" value="Rhomboid-like"/>
    <property type="match status" value="1"/>
</dbReference>
<dbReference type="Gene3D" id="1.20.1540.10">
    <property type="entry name" value="Rhomboid-like"/>
    <property type="match status" value="1"/>
</dbReference>
<evidence type="ECO:0000256" key="7">
    <source>
        <dbReference type="RuleBase" id="RU363059"/>
    </source>
</evidence>
<dbReference type="GO" id="GO:0006950">
    <property type="term" value="P:response to stress"/>
    <property type="evidence" value="ECO:0007669"/>
    <property type="project" value="UniProtKB-ARBA"/>
</dbReference>
<feature type="transmembrane region" description="Helical" evidence="7">
    <location>
        <begin position="147"/>
        <end position="167"/>
    </location>
</feature>
<keyword evidence="3 7" id="KW-0812">Transmembrane</keyword>
<evidence type="ECO:0000256" key="9">
    <source>
        <dbReference type="SAM" id="SignalP"/>
    </source>
</evidence>
<comment type="function">
    <text evidence="7">May be involved in the degradation of misfolded endoplasmic reticulum (ER) luminal proteins.</text>
</comment>
<feature type="compositionally biased region" description="Basic residues" evidence="8">
    <location>
        <begin position="60"/>
        <end position="71"/>
    </location>
</feature>
<feature type="transmembrane region" description="Helical" evidence="7">
    <location>
        <begin position="104"/>
        <end position="126"/>
    </location>
</feature>
<keyword evidence="4 7" id="KW-0256">Endoplasmic reticulum</keyword>
<protein>
    <recommendedName>
        <fullName evidence="7">Derlin</fullName>
    </recommendedName>
</protein>
<dbReference type="AlphaFoldDB" id="A0A9N8DRX2"/>
<evidence type="ECO:0000256" key="4">
    <source>
        <dbReference type="ARBA" id="ARBA00022824"/>
    </source>
</evidence>
<keyword evidence="9" id="KW-0732">Signal</keyword>
<feature type="transmembrane region" description="Helical" evidence="7">
    <location>
        <begin position="255"/>
        <end position="274"/>
    </location>
</feature>
<dbReference type="Proteomes" id="UP001153069">
    <property type="component" value="Unassembled WGS sequence"/>
</dbReference>
<dbReference type="PANTHER" id="PTHR11009">
    <property type="entry name" value="DER1-LIKE PROTEIN, DERLIN"/>
    <property type="match status" value="1"/>
</dbReference>
<proteinExistence type="inferred from homology"/>
<dbReference type="OrthoDB" id="19102at2759"/>
<reference evidence="10" key="1">
    <citation type="submission" date="2020-06" db="EMBL/GenBank/DDBJ databases">
        <authorList>
            <consortium name="Plant Systems Biology data submission"/>
        </authorList>
    </citation>
    <scope>NUCLEOTIDE SEQUENCE</scope>
    <source>
        <strain evidence="10">D6</strain>
    </source>
</reference>
<feature type="transmembrane region" description="Helical" evidence="7">
    <location>
        <begin position="187"/>
        <end position="210"/>
    </location>
</feature>
<keyword evidence="11" id="KW-1185">Reference proteome</keyword>
<evidence type="ECO:0000256" key="3">
    <source>
        <dbReference type="ARBA" id="ARBA00022692"/>
    </source>
</evidence>
<keyword evidence="6 7" id="KW-0472">Membrane</keyword>
<dbReference type="InterPro" id="IPR035952">
    <property type="entry name" value="Rhomboid-like_sf"/>
</dbReference>
<evidence type="ECO:0000256" key="8">
    <source>
        <dbReference type="SAM" id="MobiDB-lite"/>
    </source>
</evidence>
<comment type="subcellular location">
    <subcellularLocation>
        <location evidence="1 7">Endoplasmic reticulum membrane</location>
        <topology evidence="1 7">Multi-pass membrane protein</topology>
    </subcellularLocation>
</comment>
<evidence type="ECO:0000313" key="11">
    <source>
        <dbReference type="Proteomes" id="UP001153069"/>
    </source>
</evidence>
<sequence length="324" mass="35770">MLRLVRNCCLLWLILLQSTPGSASVPKLPTAFVKNYSGKHDICDSAISDQVLFCRGGASRSKKKSSKKSSSKRTATGKKQVGAKSEEQAKSSALSDTLKKYKQILPLTRIYISMVGLTTLLGLVLGDELSQGLLALDPMRLLYGLEIWRPFTAASFLGPPSIGWLMSGYYLFEYGSSLERAYGTPQHLMFLLSQVALLSIFSVLFGMPFFGQSMITAMVHVLSRALPKQKVKWIIFTVPYWTLPYGLMLSDVLQAQNAAAAVPHVLGILAGHFYHFHKFVWPKVGGEDWLVAPGFVVNMLTPKASTPKPVVTKRKKGRKLTAKK</sequence>
<comment type="caution">
    <text evidence="10">The sequence shown here is derived from an EMBL/GenBank/DDBJ whole genome shotgun (WGS) entry which is preliminary data.</text>
</comment>
<evidence type="ECO:0000256" key="5">
    <source>
        <dbReference type="ARBA" id="ARBA00022989"/>
    </source>
</evidence>
<gene>
    <name evidence="10" type="ORF">SEMRO_245_G097400.1</name>
</gene>
<feature type="chain" id="PRO_5040392836" description="Derlin" evidence="9">
    <location>
        <begin position="24"/>
        <end position="324"/>
    </location>
</feature>
<accession>A0A9N8DRX2</accession>
<evidence type="ECO:0000256" key="2">
    <source>
        <dbReference type="ARBA" id="ARBA00008917"/>
    </source>
</evidence>
<feature type="region of interest" description="Disordered" evidence="8">
    <location>
        <begin position="60"/>
        <end position="88"/>
    </location>
</feature>